<feature type="region of interest" description="Disordered" evidence="1">
    <location>
        <begin position="218"/>
        <end position="255"/>
    </location>
</feature>
<evidence type="ECO:0000256" key="1">
    <source>
        <dbReference type="SAM" id="MobiDB-lite"/>
    </source>
</evidence>
<dbReference type="EMBL" id="CAJVPK010002702">
    <property type="protein sequence ID" value="CAG8617078.1"/>
    <property type="molecule type" value="Genomic_DNA"/>
</dbReference>
<dbReference type="OrthoDB" id="2431961at2759"/>
<gene>
    <name evidence="2" type="ORF">DEBURN_LOCUS10215</name>
</gene>
<dbReference type="AlphaFoldDB" id="A0A9N9CYV3"/>
<protein>
    <submittedName>
        <fullName evidence="2">11941_t:CDS:1</fullName>
    </submittedName>
</protein>
<name>A0A9N9CYV3_9GLOM</name>
<feature type="non-terminal residue" evidence="2">
    <location>
        <position position="1"/>
    </location>
</feature>
<comment type="caution">
    <text evidence="2">The sequence shown here is derived from an EMBL/GenBank/DDBJ whole genome shotgun (WGS) entry which is preliminary data.</text>
</comment>
<reference evidence="2" key="1">
    <citation type="submission" date="2021-06" db="EMBL/GenBank/DDBJ databases">
        <authorList>
            <person name="Kallberg Y."/>
            <person name="Tangrot J."/>
            <person name="Rosling A."/>
        </authorList>
    </citation>
    <scope>NUCLEOTIDE SEQUENCE</scope>
    <source>
        <strain evidence="2">AZ414A</strain>
    </source>
</reference>
<sequence>MLDFPDFPDNNRNKQPPNKRMKVENADNVEDLNVMYWTLWDSYVRMDLSIMWTPATNAWKEGLARLLGLTLISNGLASYFRATNFDKWNHINCLEYLAKVCRNLVSDDRTEIINQYKAQLRSISSYPWTLQKARNKANKMEECAENSFKRKDTLSFFERLDIQACLICIYNLHAADTDATYNLVNGTNELVNAKGNLFESKLKVSTYNKIIESVPDENPMASPTEFANKRKHNEKEDTFKTPPPTSPNKDSLLSTPNKRQMYLNAMENSLKHTKVTVQKPSLWTESLKIYIDNVLKKSGDEFKAEIMRKIEGDEDNRIRLYCEKVLMDLRIGERKYIVQNISSLFKYYESTFGNLCFNWIESHSPASKLTKSHTSSGIVKVDARGVRLFDDKEIFHVE</sequence>
<evidence type="ECO:0000313" key="3">
    <source>
        <dbReference type="Proteomes" id="UP000789706"/>
    </source>
</evidence>
<proteinExistence type="predicted"/>
<dbReference type="Proteomes" id="UP000789706">
    <property type="component" value="Unassembled WGS sequence"/>
</dbReference>
<keyword evidence="3" id="KW-1185">Reference proteome</keyword>
<accession>A0A9N9CYV3</accession>
<organism evidence="2 3">
    <name type="scientific">Diversispora eburnea</name>
    <dbReference type="NCBI Taxonomy" id="1213867"/>
    <lineage>
        <taxon>Eukaryota</taxon>
        <taxon>Fungi</taxon>
        <taxon>Fungi incertae sedis</taxon>
        <taxon>Mucoromycota</taxon>
        <taxon>Glomeromycotina</taxon>
        <taxon>Glomeromycetes</taxon>
        <taxon>Diversisporales</taxon>
        <taxon>Diversisporaceae</taxon>
        <taxon>Diversispora</taxon>
    </lineage>
</organism>
<evidence type="ECO:0000313" key="2">
    <source>
        <dbReference type="EMBL" id="CAG8617078.1"/>
    </source>
</evidence>